<protein>
    <submittedName>
        <fullName evidence="1">Uncharacterized protein</fullName>
    </submittedName>
</protein>
<dbReference type="EMBL" id="BMAT01003057">
    <property type="protein sequence ID" value="GFS19240.1"/>
    <property type="molecule type" value="Genomic_DNA"/>
</dbReference>
<evidence type="ECO:0000313" key="2">
    <source>
        <dbReference type="Proteomes" id="UP000762676"/>
    </source>
</evidence>
<gene>
    <name evidence="1" type="ORF">ElyMa_001540900</name>
</gene>
<evidence type="ECO:0000313" key="1">
    <source>
        <dbReference type="EMBL" id="GFS19240.1"/>
    </source>
</evidence>
<dbReference type="Proteomes" id="UP000762676">
    <property type="component" value="Unassembled WGS sequence"/>
</dbReference>
<organism evidence="1 2">
    <name type="scientific">Elysia marginata</name>
    <dbReference type="NCBI Taxonomy" id="1093978"/>
    <lineage>
        <taxon>Eukaryota</taxon>
        <taxon>Metazoa</taxon>
        <taxon>Spiralia</taxon>
        <taxon>Lophotrochozoa</taxon>
        <taxon>Mollusca</taxon>
        <taxon>Gastropoda</taxon>
        <taxon>Heterobranchia</taxon>
        <taxon>Euthyneura</taxon>
        <taxon>Panpulmonata</taxon>
        <taxon>Sacoglossa</taxon>
        <taxon>Placobranchoidea</taxon>
        <taxon>Plakobranchidae</taxon>
        <taxon>Elysia</taxon>
    </lineage>
</organism>
<comment type="caution">
    <text evidence="1">The sequence shown here is derived from an EMBL/GenBank/DDBJ whole genome shotgun (WGS) entry which is preliminary data.</text>
</comment>
<reference evidence="1 2" key="1">
    <citation type="journal article" date="2021" name="Elife">
        <title>Chloroplast acquisition without the gene transfer in kleptoplastic sea slugs, Plakobranchus ocellatus.</title>
        <authorList>
            <person name="Maeda T."/>
            <person name="Takahashi S."/>
            <person name="Yoshida T."/>
            <person name="Shimamura S."/>
            <person name="Takaki Y."/>
            <person name="Nagai Y."/>
            <person name="Toyoda A."/>
            <person name="Suzuki Y."/>
            <person name="Arimoto A."/>
            <person name="Ishii H."/>
            <person name="Satoh N."/>
            <person name="Nishiyama T."/>
            <person name="Hasebe M."/>
            <person name="Maruyama T."/>
            <person name="Minagawa J."/>
            <person name="Obokata J."/>
            <person name="Shigenobu S."/>
        </authorList>
    </citation>
    <scope>NUCLEOTIDE SEQUENCE [LARGE SCALE GENOMIC DNA]</scope>
</reference>
<keyword evidence="2" id="KW-1185">Reference proteome</keyword>
<dbReference type="AlphaFoldDB" id="A0AAV4JAB0"/>
<proteinExistence type="predicted"/>
<sequence length="83" mass="9108">MTTKNIEWSGCGLSGTLSSVLLQSLQRDLDISRKVKKVQYQDASSPEVLPMLTVDCKVAGTTWVSDQKNQTRPGRLTTVARPS</sequence>
<accession>A0AAV4JAB0</accession>
<name>A0AAV4JAB0_9GAST</name>